<feature type="chain" id="PRO_5045690100" description="DUF4185 domain-containing protein" evidence="1">
    <location>
        <begin position="30"/>
        <end position="421"/>
    </location>
</feature>
<evidence type="ECO:0008006" key="4">
    <source>
        <dbReference type="Google" id="ProtNLM"/>
    </source>
</evidence>
<proteinExistence type="predicted"/>
<name>A0ABV4HQB6_9GAMM</name>
<dbReference type="EMBL" id="JBFWIC010000004">
    <property type="protein sequence ID" value="MEZ0473912.1"/>
    <property type="molecule type" value="Genomic_DNA"/>
</dbReference>
<dbReference type="Gene3D" id="2.115.10.20">
    <property type="entry name" value="Glycosyl hydrolase domain, family 43"/>
    <property type="match status" value="1"/>
</dbReference>
<dbReference type="InterPro" id="IPR023296">
    <property type="entry name" value="Glyco_hydro_beta-prop_sf"/>
</dbReference>
<dbReference type="Proteomes" id="UP001566331">
    <property type="component" value="Unassembled WGS sequence"/>
</dbReference>
<comment type="caution">
    <text evidence="2">The sequence shown here is derived from an EMBL/GenBank/DDBJ whole genome shotgun (WGS) entry which is preliminary data.</text>
</comment>
<keyword evidence="3" id="KW-1185">Reference proteome</keyword>
<evidence type="ECO:0000256" key="1">
    <source>
        <dbReference type="SAM" id="SignalP"/>
    </source>
</evidence>
<keyword evidence="1" id="KW-0732">Signal</keyword>
<feature type="signal peptide" evidence="1">
    <location>
        <begin position="1"/>
        <end position="29"/>
    </location>
</feature>
<organism evidence="2 3">
    <name type="scientific">Luteimonas salinilitoris</name>
    <dbReference type="NCBI Taxonomy" id="3237697"/>
    <lineage>
        <taxon>Bacteria</taxon>
        <taxon>Pseudomonadati</taxon>
        <taxon>Pseudomonadota</taxon>
        <taxon>Gammaproteobacteria</taxon>
        <taxon>Lysobacterales</taxon>
        <taxon>Lysobacteraceae</taxon>
        <taxon>Luteimonas</taxon>
    </lineage>
</organism>
<sequence length="421" mass="46067">MNKTRPFRGRASACAVAIATVLAGVPAAAQELPPPQLVLADSGTETFHDSAVQGCGTTKVHIDGPVRLFRDQDDLVHMTVGDPQARAWQWTGSVADFATLPSSASLDCTPVMLGNVGNNTVDRFDQKTFLQALHFDPETAYVYGYGHEDYFGTRLDDPDCHKAGVTDGKPQCWYSAVAIWKADTLDTTPAGHLSFSKLKSVPWHVAIYPHVAYPGDAGTPTAGWIGYGAPSNLVRGFDQDGQADGHHYFFAYTSSGFGEQDKGVCLFRSDDPTLRQNWRAWNGSTTTPAFTQRMNNPYISSTAPCAVVNPDAFKSYVRSVHWHPASRHYIAVFRDGNGVRYATSRDLVTWNASEPLLTSTSSQVNYPSLVDLDGGTPAVAGNGHNFDVVHDLGRTYLYFRTSVAWGHTRINRQRIEVANYP</sequence>
<reference evidence="2 3" key="1">
    <citation type="submission" date="2024-07" db="EMBL/GenBank/DDBJ databases">
        <title>Luteimonas salilacus sp. nov., isolated from the shore soil of Salt Lake in Tibet of China.</title>
        <authorList>
            <person name="Zhang X."/>
            <person name="Li A."/>
        </authorList>
    </citation>
    <scope>NUCLEOTIDE SEQUENCE [LARGE SCALE GENOMIC DNA]</scope>
    <source>
        <strain evidence="2 3">B3-2-R+30</strain>
    </source>
</reference>
<evidence type="ECO:0000313" key="2">
    <source>
        <dbReference type="EMBL" id="MEZ0473912.1"/>
    </source>
</evidence>
<gene>
    <name evidence="2" type="ORF">AB6713_04680</name>
</gene>
<evidence type="ECO:0000313" key="3">
    <source>
        <dbReference type="Proteomes" id="UP001566331"/>
    </source>
</evidence>
<accession>A0ABV4HQB6</accession>
<dbReference type="RefSeq" id="WP_370562621.1">
    <property type="nucleotide sequence ID" value="NZ_JBFWIB010000002.1"/>
</dbReference>
<protein>
    <recommendedName>
        <fullName evidence="4">DUF4185 domain-containing protein</fullName>
    </recommendedName>
</protein>